<evidence type="ECO:0000256" key="4">
    <source>
        <dbReference type="ARBA" id="ARBA00022989"/>
    </source>
</evidence>
<proteinExistence type="predicted"/>
<evidence type="ECO:0000256" key="5">
    <source>
        <dbReference type="ARBA" id="ARBA00023136"/>
    </source>
</evidence>
<keyword evidence="3 6" id="KW-0812">Transmembrane</keyword>
<keyword evidence="8" id="KW-1185">Reference proteome</keyword>
<dbReference type="EMBL" id="JAVDYI010000001">
    <property type="protein sequence ID" value="MDR7356787.1"/>
    <property type="molecule type" value="Genomic_DNA"/>
</dbReference>
<feature type="transmembrane region" description="Helical" evidence="6">
    <location>
        <begin position="69"/>
        <end position="86"/>
    </location>
</feature>
<comment type="subcellular location">
    <subcellularLocation>
        <location evidence="1">Cell membrane</location>
        <topology evidence="1">Multi-pass membrane protein</topology>
    </subcellularLocation>
</comment>
<evidence type="ECO:0000256" key="6">
    <source>
        <dbReference type="SAM" id="Phobius"/>
    </source>
</evidence>
<dbReference type="InterPro" id="IPR001123">
    <property type="entry name" value="LeuE-type"/>
</dbReference>
<reference evidence="7 8" key="1">
    <citation type="submission" date="2023-07" db="EMBL/GenBank/DDBJ databases">
        <title>Sequencing the genomes of 1000 actinobacteria strains.</title>
        <authorList>
            <person name="Klenk H.-P."/>
        </authorList>
    </citation>
    <scope>NUCLEOTIDE SEQUENCE [LARGE SCALE GENOMIC DNA]</scope>
    <source>
        <strain evidence="7 8">DSM 20167</strain>
    </source>
</reference>
<feature type="transmembrane region" description="Helical" evidence="6">
    <location>
        <begin position="40"/>
        <end position="63"/>
    </location>
</feature>
<evidence type="ECO:0000256" key="1">
    <source>
        <dbReference type="ARBA" id="ARBA00004651"/>
    </source>
</evidence>
<keyword evidence="4 6" id="KW-1133">Transmembrane helix</keyword>
<feature type="transmembrane region" description="Helical" evidence="6">
    <location>
        <begin position="194"/>
        <end position="212"/>
    </location>
</feature>
<feature type="transmembrane region" description="Helical" evidence="6">
    <location>
        <begin position="219"/>
        <end position="239"/>
    </location>
</feature>
<evidence type="ECO:0000313" key="7">
    <source>
        <dbReference type="EMBL" id="MDR7356787.1"/>
    </source>
</evidence>
<organism evidence="7 8">
    <name type="scientific">Paeniglutamicibacter sulfureus</name>
    <dbReference type="NCBI Taxonomy" id="43666"/>
    <lineage>
        <taxon>Bacteria</taxon>
        <taxon>Bacillati</taxon>
        <taxon>Actinomycetota</taxon>
        <taxon>Actinomycetes</taxon>
        <taxon>Micrococcales</taxon>
        <taxon>Micrococcaceae</taxon>
        <taxon>Paeniglutamicibacter</taxon>
    </lineage>
</organism>
<sequence length="258" mass="26875">MDLQVIYGFIAVSFALAMTPGADWAYAISAGLGRHRVSSAVAGLCSGYVFHTLLIVGGMAALIAGLPQLLSWLTLIGAAYLLWLGISTCRSWRKAGFTAEESPAREPLGADLDPSEPAGTHSGAGTLLQVKVSAASTTTSGQRFFGPAFFRGLGTSGTNPKALLLYLALIPQFIHADAALPVPAQTAILGTSHMVLSLFIYTGVALGARALLRQRPTAARFITLASGLVMIALGLVLLIEQVPTLWGSIQMLVVLLGG</sequence>
<keyword evidence="5 6" id="KW-0472">Membrane</keyword>
<dbReference type="RefSeq" id="WP_264269107.1">
    <property type="nucleotide sequence ID" value="NZ_BAAAWO010000001.1"/>
</dbReference>
<dbReference type="PANTHER" id="PTHR30086:SF20">
    <property type="entry name" value="ARGININE EXPORTER PROTEIN ARGO-RELATED"/>
    <property type="match status" value="1"/>
</dbReference>
<evidence type="ECO:0000256" key="2">
    <source>
        <dbReference type="ARBA" id="ARBA00022475"/>
    </source>
</evidence>
<protein>
    <submittedName>
        <fullName evidence="7">Threonine/homoserine/homoserine lactone efflux protein</fullName>
    </submittedName>
</protein>
<evidence type="ECO:0000313" key="8">
    <source>
        <dbReference type="Proteomes" id="UP001183817"/>
    </source>
</evidence>
<dbReference type="Pfam" id="PF01810">
    <property type="entry name" value="LysE"/>
    <property type="match status" value="1"/>
</dbReference>
<comment type="caution">
    <text evidence="7">The sequence shown here is derived from an EMBL/GenBank/DDBJ whole genome shotgun (WGS) entry which is preliminary data.</text>
</comment>
<feature type="transmembrane region" description="Helical" evidence="6">
    <location>
        <begin position="6"/>
        <end position="28"/>
    </location>
</feature>
<name>A0ABU2BDR8_9MICC</name>
<accession>A0ABU2BDR8</accession>
<keyword evidence="2" id="KW-1003">Cell membrane</keyword>
<gene>
    <name evidence="7" type="ORF">J2S64_000478</name>
</gene>
<dbReference type="Proteomes" id="UP001183817">
    <property type="component" value="Unassembled WGS sequence"/>
</dbReference>
<dbReference type="PANTHER" id="PTHR30086">
    <property type="entry name" value="ARGININE EXPORTER PROTEIN ARGO"/>
    <property type="match status" value="1"/>
</dbReference>
<evidence type="ECO:0000256" key="3">
    <source>
        <dbReference type="ARBA" id="ARBA00022692"/>
    </source>
</evidence>